<dbReference type="AlphaFoldDB" id="A0A6G9Z8R4"/>
<dbReference type="RefSeq" id="WP_167489351.1">
    <property type="nucleotide sequence ID" value="NZ_CP046173.1"/>
</dbReference>
<protein>
    <submittedName>
        <fullName evidence="2">Uncharacterized protein</fullName>
    </submittedName>
</protein>
<feature type="chain" id="PRO_5026130640" evidence="1">
    <location>
        <begin position="31"/>
        <end position="141"/>
    </location>
</feature>
<feature type="signal peptide" evidence="1">
    <location>
        <begin position="1"/>
        <end position="30"/>
    </location>
</feature>
<dbReference type="Proteomes" id="UP000500953">
    <property type="component" value="Chromosome"/>
</dbReference>
<name>A0A6G9Z8R4_9NOCA</name>
<proteinExistence type="predicted"/>
<dbReference type="EMBL" id="CP046173">
    <property type="protein sequence ID" value="QIS22015.1"/>
    <property type="molecule type" value="Genomic_DNA"/>
</dbReference>
<evidence type="ECO:0000313" key="3">
    <source>
        <dbReference type="Proteomes" id="UP000500953"/>
    </source>
</evidence>
<gene>
    <name evidence="2" type="ORF">F6W96_30410</name>
</gene>
<keyword evidence="1" id="KW-0732">Signal</keyword>
<organism evidence="2 3">
    <name type="scientific">Nocardia terpenica</name>
    <dbReference type="NCBI Taxonomy" id="455432"/>
    <lineage>
        <taxon>Bacteria</taxon>
        <taxon>Bacillati</taxon>
        <taxon>Actinomycetota</taxon>
        <taxon>Actinomycetes</taxon>
        <taxon>Mycobacteriales</taxon>
        <taxon>Nocardiaceae</taxon>
        <taxon>Nocardia</taxon>
    </lineage>
</organism>
<sequence>MIAGRKATATLTVLGSVTAAIVLGAPQASAAVTRIDIASGLSFGVAPYGTGCSYTITATAQSGTAVAFYDVDEQGNGTRDSFSTSMPQLDASGKATTTWRPITKGQHRILAQEFPTGDATATTNATVGTGINLGIACIVLP</sequence>
<evidence type="ECO:0000313" key="2">
    <source>
        <dbReference type="EMBL" id="QIS22015.1"/>
    </source>
</evidence>
<reference evidence="2 3" key="1">
    <citation type="journal article" date="2019" name="ACS Chem. Biol.">
        <title>Identification and Mobilization of a Cryptic Antibiotic Biosynthesis Gene Locus from a Human-Pathogenic Nocardia Isolate.</title>
        <authorList>
            <person name="Herisse M."/>
            <person name="Ishida K."/>
            <person name="Porter J.L."/>
            <person name="Howden B."/>
            <person name="Hertweck C."/>
            <person name="Stinear T.P."/>
            <person name="Pidot S.J."/>
        </authorList>
    </citation>
    <scope>NUCLEOTIDE SEQUENCE [LARGE SCALE GENOMIC DNA]</scope>
    <source>
        <strain evidence="2 3">AUSMDU00012715</strain>
    </source>
</reference>
<accession>A0A6G9Z8R4</accession>
<evidence type="ECO:0000256" key="1">
    <source>
        <dbReference type="SAM" id="SignalP"/>
    </source>
</evidence>